<feature type="domain" description="DDE" evidence="2">
    <location>
        <begin position="16"/>
        <end position="81"/>
    </location>
</feature>
<evidence type="ECO:0000259" key="2">
    <source>
        <dbReference type="Pfam" id="PF13610"/>
    </source>
</evidence>
<protein>
    <recommendedName>
        <fullName evidence="2">DDE domain-containing protein</fullName>
    </recommendedName>
</protein>
<reference evidence="3 4" key="1">
    <citation type="submission" date="2013-02" db="EMBL/GenBank/DDBJ databases">
        <authorList>
            <person name="Genoscope - CEA"/>
        </authorList>
    </citation>
    <scope>NUCLEOTIDE SEQUENCE [LARGE SCALE GENOMIC DNA]</scope>
    <source>
        <strain evidence="3 4">STM 2683</strain>
    </source>
</reference>
<feature type="region of interest" description="Disordered" evidence="1">
    <location>
        <begin position="78"/>
        <end position="106"/>
    </location>
</feature>
<gene>
    <name evidence="3" type="ORF">MESS2_1640024</name>
</gene>
<dbReference type="eggNOG" id="COG3316">
    <property type="taxonomic scope" value="Bacteria"/>
</dbReference>
<sequence>MPDTDHEAMRDLIRLRSVVLWRAVDQEGFVFDVLMQSRRNARAERRLMRKLLKGQGRSPRAMITDKLGSYAMAGREMMPDVEHSGTRSLTTGPKTPISPPDAENRS</sequence>
<dbReference type="Proteomes" id="UP000012062">
    <property type="component" value="Unassembled WGS sequence"/>
</dbReference>
<evidence type="ECO:0000313" key="4">
    <source>
        <dbReference type="Proteomes" id="UP000012062"/>
    </source>
</evidence>
<dbReference type="AlphaFoldDB" id="M5F1L0"/>
<proteinExistence type="predicted"/>
<evidence type="ECO:0000256" key="1">
    <source>
        <dbReference type="SAM" id="MobiDB-lite"/>
    </source>
</evidence>
<dbReference type="Pfam" id="PF13610">
    <property type="entry name" value="DDE_Tnp_IS240"/>
    <property type="match status" value="1"/>
</dbReference>
<dbReference type="InterPro" id="IPR032874">
    <property type="entry name" value="DDE_dom"/>
</dbReference>
<evidence type="ECO:0000313" key="3">
    <source>
        <dbReference type="EMBL" id="CCV05696.1"/>
    </source>
</evidence>
<comment type="caution">
    <text evidence="3">The sequence shown here is derived from an EMBL/GenBank/DDBJ whole genome shotgun (WGS) entry which is preliminary data.</text>
</comment>
<accession>M5F1L0</accession>
<keyword evidence="4" id="KW-1185">Reference proteome</keyword>
<dbReference type="PANTHER" id="PTHR35528:SF3">
    <property type="entry name" value="BLL1675 PROTEIN"/>
    <property type="match status" value="1"/>
</dbReference>
<dbReference type="PANTHER" id="PTHR35528">
    <property type="entry name" value="BLL1675 PROTEIN"/>
    <property type="match status" value="1"/>
</dbReference>
<name>M5F1L0_9HYPH</name>
<dbReference type="InterPro" id="IPR052183">
    <property type="entry name" value="IS_Transposase"/>
</dbReference>
<organism evidence="3 4">
    <name type="scientific">Mesorhizobium metallidurans STM 2683</name>
    <dbReference type="NCBI Taxonomy" id="1297569"/>
    <lineage>
        <taxon>Bacteria</taxon>
        <taxon>Pseudomonadati</taxon>
        <taxon>Pseudomonadota</taxon>
        <taxon>Alphaproteobacteria</taxon>
        <taxon>Hyphomicrobiales</taxon>
        <taxon>Phyllobacteriaceae</taxon>
        <taxon>Mesorhizobium</taxon>
    </lineage>
</organism>
<dbReference type="STRING" id="1297569.MESS2_1640024"/>
<dbReference type="EMBL" id="CAUM01000073">
    <property type="protein sequence ID" value="CCV05696.1"/>
    <property type="molecule type" value="Genomic_DNA"/>
</dbReference>